<keyword evidence="2" id="KW-1185">Reference proteome</keyword>
<dbReference type="Proteomes" id="UP001444661">
    <property type="component" value="Unassembled WGS sequence"/>
</dbReference>
<evidence type="ECO:0000313" key="1">
    <source>
        <dbReference type="EMBL" id="KAK8051901.1"/>
    </source>
</evidence>
<organism evidence="1 2">
    <name type="scientific">Apiospora rasikravindrae</name>
    <dbReference type="NCBI Taxonomy" id="990691"/>
    <lineage>
        <taxon>Eukaryota</taxon>
        <taxon>Fungi</taxon>
        <taxon>Dikarya</taxon>
        <taxon>Ascomycota</taxon>
        <taxon>Pezizomycotina</taxon>
        <taxon>Sordariomycetes</taxon>
        <taxon>Xylariomycetidae</taxon>
        <taxon>Amphisphaeriales</taxon>
        <taxon>Apiosporaceae</taxon>
        <taxon>Apiospora</taxon>
    </lineage>
</organism>
<comment type="caution">
    <text evidence="1">The sequence shown here is derived from an EMBL/GenBank/DDBJ whole genome shotgun (WGS) entry which is preliminary data.</text>
</comment>
<proteinExistence type="predicted"/>
<dbReference type="Gene3D" id="1.25.40.10">
    <property type="entry name" value="Tetratricopeptide repeat domain"/>
    <property type="match status" value="1"/>
</dbReference>
<dbReference type="Pfam" id="PF06041">
    <property type="entry name" value="DUF924"/>
    <property type="match status" value="1"/>
</dbReference>
<dbReference type="EMBL" id="JAQQWK010000002">
    <property type="protein sequence ID" value="KAK8051901.1"/>
    <property type="molecule type" value="Genomic_DNA"/>
</dbReference>
<sequence>MAVSTDLKALLSPEVLSLTVAEKLPWDKHAAIDFSEAIDWTFFGGALHGTPHQFITAEKEAFLHQKTLSALKLLASIGLAYMDMPHLLETLLPPPADTSFLEQALGLQLILDQAPRKLLGGPLDDRWVYGYFGELSAALAQQLRALPGAQSPHNWARWKDSVSLDYFVWARVWFAAPIVHHESLAHEAVAMTEELRVIVESECEGGARDPYRDLPDEARWDLYGFPRMLEARRGPSKGANGKSSVTAGCFWICALLDVHYPILEKYGRYPYRNSVLGRASTLDEEEWLQKAKLFKSPSPEVVKRIKADVEAGRWSPIGAEV</sequence>
<dbReference type="InterPro" id="IPR011990">
    <property type="entry name" value="TPR-like_helical_dom_sf"/>
</dbReference>
<dbReference type="InterPro" id="IPR010323">
    <property type="entry name" value="DUF924"/>
</dbReference>
<dbReference type="SUPFAM" id="SSF48452">
    <property type="entry name" value="TPR-like"/>
    <property type="match status" value="1"/>
</dbReference>
<accession>A0ABR1TZ23</accession>
<name>A0ABR1TZ23_9PEZI</name>
<protein>
    <submittedName>
        <fullName evidence="1">Uncharacterized protein</fullName>
    </submittedName>
</protein>
<gene>
    <name evidence="1" type="ORF">PG993_003286</name>
</gene>
<reference evidence="1 2" key="1">
    <citation type="submission" date="2023-01" db="EMBL/GenBank/DDBJ databases">
        <title>Analysis of 21 Apiospora genomes using comparative genomics revels a genus with tremendous synthesis potential of carbohydrate active enzymes and secondary metabolites.</title>
        <authorList>
            <person name="Sorensen T."/>
        </authorList>
    </citation>
    <scope>NUCLEOTIDE SEQUENCE [LARGE SCALE GENOMIC DNA]</scope>
    <source>
        <strain evidence="1 2">CBS 33761</strain>
    </source>
</reference>
<evidence type="ECO:0000313" key="2">
    <source>
        <dbReference type="Proteomes" id="UP001444661"/>
    </source>
</evidence>